<dbReference type="CDD" id="cd00093">
    <property type="entry name" value="HTH_XRE"/>
    <property type="match status" value="1"/>
</dbReference>
<sequence length="113" mass="12476">MDKRYAALTLVQQMDLRRKAVEDVLAHQEWSLPEAIRHLKKTMRLTTAELAKLADVGFRTLQDIEQERSEGSVQTMGRIFGVLGLKLGVVRAAPNAPAAQTNTTANGHLPDQA</sequence>
<proteinExistence type="predicted"/>
<geneLocation type="plasmid" evidence="2">
    <name>p4</name>
</geneLocation>
<protein>
    <submittedName>
        <fullName evidence="2">Helix-turn-helix transcriptional regulator</fullName>
    </submittedName>
</protein>
<dbReference type="PROSITE" id="PS50943">
    <property type="entry name" value="HTH_CROC1"/>
    <property type="match status" value="1"/>
</dbReference>
<gene>
    <name evidence="2" type="ORF">ABLV49_25315</name>
</gene>
<dbReference type="EMBL" id="CP157679">
    <property type="protein sequence ID" value="XBP73130.1"/>
    <property type="molecule type" value="Genomic_DNA"/>
</dbReference>
<dbReference type="RefSeq" id="WP_349283113.1">
    <property type="nucleotide sequence ID" value="NZ_CBCSCU010000015.1"/>
</dbReference>
<dbReference type="GO" id="GO:0003677">
    <property type="term" value="F:DNA binding"/>
    <property type="evidence" value="ECO:0007669"/>
    <property type="project" value="InterPro"/>
</dbReference>
<evidence type="ECO:0000259" key="1">
    <source>
        <dbReference type="PROSITE" id="PS50943"/>
    </source>
</evidence>
<reference evidence="2" key="1">
    <citation type="submission" date="2024-05" db="EMBL/GenBank/DDBJ databases">
        <authorList>
            <person name="Bunk B."/>
            <person name="Swiderski J."/>
            <person name="Sproer C."/>
            <person name="Thiel V."/>
        </authorList>
    </citation>
    <scope>NUCLEOTIDE SEQUENCE</scope>
    <source>
        <strain evidence="2">DSM 17735</strain>
        <plasmid evidence="2">p4</plasmid>
    </source>
</reference>
<dbReference type="InterPro" id="IPR010982">
    <property type="entry name" value="Lambda_DNA-bd_dom_sf"/>
</dbReference>
<organism evidence="2">
    <name type="scientific">Polaromonas hydrogenivorans</name>
    <dbReference type="NCBI Taxonomy" id="335476"/>
    <lineage>
        <taxon>Bacteria</taxon>
        <taxon>Pseudomonadati</taxon>
        <taxon>Pseudomonadota</taxon>
        <taxon>Betaproteobacteria</taxon>
        <taxon>Burkholderiales</taxon>
        <taxon>Comamonadaceae</taxon>
        <taxon>Polaromonas</taxon>
    </lineage>
</organism>
<dbReference type="SUPFAM" id="SSF47413">
    <property type="entry name" value="lambda repressor-like DNA-binding domains"/>
    <property type="match status" value="1"/>
</dbReference>
<dbReference type="InterPro" id="IPR001387">
    <property type="entry name" value="Cro/C1-type_HTH"/>
</dbReference>
<dbReference type="Gene3D" id="1.10.260.40">
    <property type="entry name" value="lambda repressor-like DNA-binding domains"/>
    <property type="match status" value="1"/>
</dbReference>
<accession>A0AAU7M030</accession>
<dbReference type="AlphaFoldDB" id="A0AAU7M030"/>
<name>A0AAU7M030_9BURK</name>
<keyword evidence="2" id="KW-0614">Plasmid</keyword>
<evidence type="ECO:0000313" key="2">
    <source>
        <dbReference type="EMBL" id="XBP73130.1"/>
    </source>
</evidence>
<feature type="domain" description="HTH cro/C1-type" evidence="1">
    <location>
        <begin position="36"/>
        <end position="90"/>
    </location>
</feature>